<dbReference type="InterPro" id="IPR007138">
    <property type="entry name" value="ABM_dom"/>
</dbReference>
<organism evidence="3">
    <name type="scientific">freshwater metagenome</name>
    <dbReference type="NCBI Taxonomy" id="449393"/>
    <lineage>
        <taxon>unclassified sequences</taxon>
        <taxon>metagenomes</taxon>
        <taxon>ecological metagenomes</taxon>
    </lineage>
</organism>
<keyword evidence="1" id="KW-0472">Membrane</keyword>
<feature type="transmembrane region" description="Helical" evidence="1">
    <location>
        <begin position="77"/>
        <end position="98"/>
    </location>
</feature>
<dbReference type="Gene3D" id="3.30.70.100">
    <property type="match status" value="1"/>
</dbReference>
<feature type="transmembrane region" description="Helical" evidence="1">
    <location>
        <begin position="255"/>
        <end position="282"/>
    </location>
</feature>
<feature type="transmembrane region" description="Helical" evidence="1">
    <location>
        <begin position="45"/>
        <end position="65"/>
    </location>
</feature>
<dbReference type="AlphaFoldDB" id="A0A6J6KVJ6"/>
<dbReference type="Pfam" id="PF03992">
    <property type="entry name" value="ABM"/>
    <property type="match status" value="1"/>
</dbReference>
<feature type="transmembrane region" description="Helical" evidence="1">
    <location>
        <begin position="302"/>
        <end position="319"/>
    </location>
</feature>
<dbReference type="SUPFAM" id="SSF54909">
    <property type="entry name" value="Dimeric alpha+beta barrel"/>
    <property type="match status" value="1"/>
</dbReference>
<feature type="domain" description="ABM" evidence="2">
    <location>
        <begin position="504"/>
        <end position="590"/>
    </location>
</feature>
<dbReference type="InterPro" id="IPR043728">
    <property type="entry name" value="DUF5671"/>
</dbReference>
<evidence type="ECO:0000313" key="3">
    <source>
        <dbReference type="EMBL" id="CAB4653522.1"/>
    </source>
</evidence>
<evidence type="ECO:0000256" key="1">
    <source>
        <dbReference type="SAM" id="Phobius"/>
    </source>
</evidence>
<dbReference type="InterPro" id="IPR011008">
    <property type="entry name" value="Dimeric_a/b-barrel"/>
</dbReference>
<feature type="transmembrane region" description="Helical" evidence="1">
    <location>
        <begin position="463"/>
        <end position="479"/>
    </location>
</feature>
<feature type="transmembrane region" description="Helical" evidence="1">
    <location>
        <begin position="340"/>
        <end position="359"/>
    </location>
</feature>
<sequence length="595" mass="66117">MNFLPLLGNLVILGLFIFIARKVFSGSRNQLTKGGGIRRFFQYGLLLALTIISGIGISGLLGRFLHIGTTIYADRAALALDSSFTLVGVPLYIATAMWTRSTIRKDPSETVTFGWNLYLTGVSITALVLNMNSQVNLYGVVIHEDPLQGSDIAQFIVWGAVWFFHFRLHNKLGREENTVGDHLIGSLIGLGFSFVGLITVVEGILRIIFPTETNVTLVDSSDSLRSGLITLLVGAPVWYVYWVRTAAKAKKESIWYAYVLLIGVGGGVLTSVIASSITLYSILVWFFGDTQSESAAQYFHDAPSTLAAVLVGLIVVWYHRDVLGRTQSTGRTEIRRIYEYVIASIGLLAAVGGITMILVSIVQSLSKSTQITGPQSSNTLIVALTLILVGGPIWWIIWKSIQNKVAKDPLAEQSSLVRRIYLFVLFGVTAVASLISLITITYISFNDLFNGEIGVATFHQARFALGILITALFVSIYHWQVYRGEKHVEVQGMSEKSSDERQYFFVQMNLLAKDVEEFIVAVEKYAIHVRKVKGCERFDVLMEADRDNAIFLYEVWSDEKSHDAYLESKGLADWKLYSDPMVSNLEVKRLKSTKN</sequence>
<keyword evidence="1" id="KW-1133">Transmembrane helix</keyword>
<gene>
    <name evidence="3" type="ORF">UFOPK2254_00300</name>
</gene>
<feature type="transmembrane region" description="Helical" evidence="1">
    <location>
        <begin position="419"/>
        <end position="443"/>
    </location>
</feature>
<evidence type="ECO:0000259" key="2">
    <source>
        <dbReference type="PROSITE" id="PS51725"/>
    </source>
</evidence>
<dbReference type="PROSITE" id="PS51725">
    <property type="entry name" value="ABM"/>
    <property type="match status" value="1"/>
</dbReference>
<protein>
    <submittedName>
        <fullName evidence="3">Unannotated protein</fullName>
    </submittedName>
</protein>
<feature type="transmembrane region" description="Helical" evidence="1">
    <location>
        <begin position="6"/>
        <end position="24"/>
    </location>
</feature>
<reference evidence="3" key="1">
    <citation type="submission" date="2020-05" db="EMBL/GenBank/DDBJ databases">
        <authorList>
            <person name="Chiriac C."/>
            <person name="Salcher M."/>
            <person name="Ghai R."/>
            <person name="Kavagutti S V."/>
        </authorList>
    </citation>
    <scope>NUCLEOTIDE SEQUENCE</scope>
</reference>
<accession>A0A6J6KVJ6</accession>
<keyword evidence="1" id="KW-0812">Transmembrane</keyword>
<feature type="transmembrane region" description="Helical" evidence="1">
    <location>
        <begin position="110"/>
        <end position="129"/>
    </location>
</feature>
<feature type="transmembrane region" description="Helical" evidence="1">
    <location>
        <begin position="187"/>
        <end position="209"/>
    </location>
</feature>
<proteinExistence type="predicted"/>
<name>A0A6J6KVJ6_9ZZZZ</name>
<dbReference type="Pfam" id="PF18920">
    <property type="entry name" value="DUF5671"/>
    <property type="match status" value="3"/>
</dbReference>
<dbReference type="EMBL" id="CAEZWO010000018">
    <property type="protein sequence ID" value="CAB4653522.1"/>
    <property type="molecule type" value="Genomic_DNA"/>
</dbReference>
<feature type="transmembrane region" description="Helical" evidence="1">
    <location>
        <begin position="379"/>
        <end position="398"/>
    </location>
</feature>
<feature type="transmembrane region" description="Helical" evidence="1">
    <location>
        <begin position="149"/>
        <end position="166"/>
    </location>
</feature>
<feature type="transmembrane region" description="Helical" evidence="1">
    <location>
        <begin position="224"/>
        <end position="243"/>
    </location>
</feature>